<sequence length="56" mass="5929">MRKAIFVGMLFVAAGLTGCGGSSEPTVLEPDERQSLGELMAKESAAMAELEEENPE</sequence>
<protein>
    <submittedName>
        <fullName evidence="1">Uncharacterized protein</fullName>
    </submittedName>
</protein>
<evidence type="ECO:0000313" key="1">
    <source>
        <dbReference type="EMBL" id="TWT80787.1"/>
    </source>
</evidence>
<evidence type="ECO:0000313" key="2">
    <source>
        <dbReference type="Proteomes" id="UP000315010"/>
    </source>
</evidence>
<dbReference type="PROSITE" id="PS51257">
    <property type="entry name" value="PROKAR_LIPOPROTEIN"/>
    <property type="match status" value="1"/>
</dbReference>
<gene>
    <name evidence="1" type="ORF">CA13_22330</name>
</gene>
<dbReference type="Proteomes" id="UP000315010">
    <property type="component" value="Unassembled WGS sequence"/>
</dbReference>
<dbReference type="AlphaFoldDB" id="A0A5C5Z1I6"/>
<organism evidence="1 2">
    <name type="scientific">Novipirellula herctigrandis</name>
    <dbReference type="NCBI Taxonomy" id="2527986"/>
    <lineage>
        <taxon>Bacteria</taxon>
        <taxon>Pseudomonadati</taxon>
        <taxon>Planctomycetota</taxon>
        <taxon>Planctomycetia</taxon>
        <taxon>Pirellulales</taxon>
        <taxon>Pirellulaceae</taxon>
        <taxon>Novipirellula</taxon>
    </lineage>
</organism>
<proteinExistence type="predicted"/>
<dbReference type="EMBL" id="SJPJ01000001">
    <property type="protein sequence ID" value="TWT80787.1"/>
    <property type="molecule type" value="Genomic_DNA"/>
</dbReference>
<reference evidence="1 2" key="1">
    <citation type="submission" date="2019-02" db="EMBL/GenBank/DDBJ databases">
        <title>Deep-cultivation of Planctomycetes and their phenomic and genomic characterization uncovers novel biology.</title>
        <authorList>
            <person name="Wiegand S."/>
            <person name="Jogler M."/>
            <person name="Boedeker C."/>
            <person name="Pinto D."/>
            <person name="Vollmers J."/>
            <person name="Rivas-Marin E."/>
            <person name="Kohn T."/>
            <person name="Peeters S.H."/>
            <person name="Heuer A."/>
            <person name="Rast P."/>
            <person name="Oberbeckmann S."/>
            <person name="Bunk B."/>
            <person name="Jeske O."/>
            <person name="Meyerdierks A."/>
            <person name="Storesund J.E."/>
            <person name="Kallscheuer N."/>
            <person name="Luecker S."/>
            <person name="Lage O.M."/>
            <person name="Pohl T."/>
            <person name="Merkel B.J."/>
            <person name="Hornburger P."/>
            <person name="Mueller R.-W."/>
            <person name="Bruemmer F."/>
            <person name="Labrenz M."/>
            <person name="Spormann A.M."/>
            <person name="Op Den Camp H."/>
            <person name="Overmann J."/>
            <person name="Amann R."/>
            <person name="Jetten M.S.M."/>
            <person name="Mascher T."/>
            <person name="Medema M.H."/>
            <person name="Devos D.P."/>
            <person name="Kaster A.-K."/>
            <person name="Ovreas L."/>
            <person name="Rohde M."/>
            <person name="Galperin M.Y."/>
            <person name="Jogler C."/>
        </authorList>
    </citation>
    <scope>NUCLEOTIDE SEQUENCE [LARGE SCALE GENOMIC DNA]</scope>
    <source>
        <strain evidence="1 2">CA13</strain>
    </source>
</reference>
<comment type="caution">
    <text evidence="1">The sequence shown here is derived from an EMBL/GenBank/DDBJ whole genome shotgun (WGS) entry which is preliminary data.</text>
</comment>
<dbReference type="RefSeq" id="WP_419194148.1">
    <property type="nucleotide sequence ID" value="NZ_SJPJ01000001.1"/>
</dbReference>
<keyword evidence="2" id="KW-1185">Reference proteome</keyword>
<accession>A0A5C5Z1I6</accession>
<name>A0A5C5Z1I6_9BACT</name>